<feature type="compositionally biased region" description="Polar residues" evidence="1">
    <location>
        <begin position="104"/>
        <end position="119"/>
    </location>
</feature>
<evidence type="ECO:0000313" key="3">
    <source>
        <dbReference type="Proteomes" id="UP000625711"/>
    </source>
</evidence>
<dbReference type="AlphaFoldDB" id="A0A834M9I6"/>
<comment type="caution">
    <text evidence="2">The sequence shown here is derived from an EMBL/GenBank/DDBJ whole genome shotgun (WGS) entry which is preliminary data.</text>
</comment>
<reference evidence="2" key="1">
    <citation type="submission" date="2020-08" db="EMBL/GenBank/DDBJ databases">
        <title>Genome sequencing and assembly of the red palm weevil Rhynchophorus ferrugineus.</title>
        <authorList>
            <person name="Dias G.B."/>
            <person name="Bergman C.M."/>
            <person name="Manee M."/>
        </authorList>
    </citation>
    <scope>NUCLEOTIDE SEQUENCE</scope>
    <source>
        <strain evidence="2">AA-2017</strain>
        <tissue evidence="2">Whole larva</tissue>
    </source>
</reference>
<feature type="region of interest" description="Disordered" evidence="1">
    <location>
        <begin position="1"/>
        <end position="46"/>
    </location>
</feature>
<feature type="compositionally biased region" description="Basic and acidic residues" evidence="1">
    <location>
        <begin position="121"/>
        <end position="134"/>
    </location>
</feature>
<dbReference type="Proteomes" id="UP000625711">
    <property type="component" value="Unassembled WGS sequence"/>
</dbReference>
<keyword evidence="3" id="KW-1185">Reference proteome</keyword>
<gene>
    <name evidence="2" type="ORF">GWI33_017161</name>
</gene>
<evidence type="ECO:0000256" key="1">
    <source>
        <dbReference type="SAM" id="MobiDB-lite"/>
    </source>
</evidence>
<name>A0A834M9I6_RHYFE</name>
<protein>
    <submittedName>
        <fullName evidence="2">Uncharacterized protein</fullName>
    </submittedName>
</protein>
<evidence type="ECO:0000313" key="2">
    <source>
        <dbReference type="EMBL" id="KAF7269819.1"/>
    </source>
</evidence>
<accession>A0A834M9I6</accession>
<sequence length="134" mass="14425">MKDYDTGRDTPSAPNRRPVGTRQDSQDTARGRWHSRHPAGVQASPADAVFGRVSCVTPHDATATHVKITVPQVCQPPSPPNETDRKATGVDMVVLTRAARTGVSSFAHSDGTQQSNPSTGDLERKRIDRLGISL</sequence>
<dbReference type="EMBL" id="JAACXV010014179">
    <property type="protein sequence ID" value="KAF7269819.1"/>
    <property type="molecule type" value="Genomic_DNA"/>
</dbReference>
<proteinExistence type="predicted"/>
<feature type="region of interest" description="Disordered" evidence="1">
    <location>
        <begin position="104"/>
        <end position="134"/>
    </location>
</feature>
<organism evidence="2 3">
    <name type="scientific">Rhynchophorus ferrugineus</name>
    <name type="common">Red palm weevil</name>
    <name type="synonym">Curculio ferrugineus</name>
    <dbReference type="NCBI Taxonomy" id="354439"/>
    <lineage>
        <taxon>Eukaryota</taxon>
        <taxon>Metazoa</taxon>
        <taxon>Ecdysozoa</taxon>
        <taxon>Arthropoda</taxon>
        <taxon>Hexapoda</taxon>
        <taxon>Insecta</taxon>
        <taxon>Pterygota</taxon>
        <taxon>Neoptera</taxon>
        <taxon>Endopterygota</taxon>
        <taxon>Coleoptera</taxon>
        <taxon>Polyphaga</taxon>
        <taxon>Cucujiformia</taxon>
        <taxon>Curculionidae</taxon>
        <taxon>Dryophthorinae</taxon>
        <taxon>Rhynchophorus</taxon>
    </lineage>
</organism>